<keyword evidence="2" id="KW-1185">Reference proteome</keyword>
<evidence type="ECO:0000313" key="1">
    <source>
        <dbReference type="EMBL" id="SHL93392.1"/>
    </source>
</evidence>
<proteinExistence type="predicted"/>
<dbReference type="AlphaFoldDB" id="A0A1M7ENK0"/>
<sequence length="121" mass="13724">MDNDNKINNLDDTLDWEYMQDFYEEGPRKEVKSLEEYALGDDEPLSESIEEVNKSNETLLKTIKDVKDVRELLSTGKSVAEIAEVLHADADYIHTIAITLGYNTEDSGDIAIAHLVMMENE</sequence>
<dbReference type="RefSeq" id="WP_073281647.1">
    <property type="nucleotide sequence ID" value="NZ_FRCP01000005.1"/>
</dbReference>
<evidence type="ECO:0008006" key="3">
    <source>
        <dbReference type="Google" id="ProtNLM"/>
    </source>
</evidence>
<accession>A0A1M7ENK0</accession>
<gene>
    <name evidence="1" type="ORF">SAMN02746066_00096</name>
</gene>
<name>A0A1M7ENK0_9FIRM</name>
<dbReference type="Proteomes" id="UP000184038">
    <property type="component" value="Unassembled WGS sequence"/>
</dbReference>
<dbReference type="OrthoDB" id="9869560at2"/>
<organism evidence="1 2">
    <name type="scientific">Anaerosporobacter mobilis DSM 15930</name>
    <dbReference type="NCBI Taxonomy" id="1120996"/>
    <lineage>
        <taxon>Bacteria</taxon>
        <taxon>Bacillati</taxon>
        <taxon>Bacillota</taxon>
        <taxon>Clostridia</taxon>
        <taxon>Lachnospirales</taxon>
        <taxon>Lachnospiraceae</taxon>
        <taxon>Anaerosporobacter</taxon>
    </lineage>
</organism>
<protein>
    <recommendedName>
        <fullName evidence="3">Helix-turn-helix domain-containing protein</fullName>
    </recommendedName>
</protein>
<reference evidence="1 2" key="1">
    <citation type="submission" date="2016-11" db="EMBL/GenBank/DDBJ databases">
        <authorList>
            <person name="Jaros S."/>
            <person name="Januszkiewicz K."/>
            <person name="Wedrychowicz H."/>
        </authorList>
    </citation>
    <scope>NUCLEOTIDE SEQUENCE [LARGE SCALE GENOMIC DNA]</scope>
    <source>
        <strain evidence="1 2">DSM 15930</strain>
    </source>
</reference>
<dbReference type="EMBL" id="FRCP01000005">
    <property type="protein sequence ID" value="SHL93392.1"/>
    <property type="molecule type" value="Genomic_DNA"/>
</dbReference>
<evidence type="ECO:0000313" key="2">
    <source>
        <dbReference type="Proteomes" id="UP000184038"/>
    </source>
</evidence>